<evidence type="ECO:0000256" key="2">
    <source>
        <dbReference type="ARBA" id="ARBA00011897"/>
    </source>
</evidence>
<dbReference type="InterPro" id="IPR001375">
    <property type="entry name" value="Peptidase_S9_cat"/>
</dbReference>
<dbReference type="PANTHER" id="PTHR42881:SF2">
    <property type="entry name" value="PROLYL ENDOPEPTIDASE"/>
    <property type="match status" value="1"/>
</dbReference>
<evidence type="ECO:0000256" key="3">
    <source>
        <dbReference type="ARBA" id="ARBA00022670"/>
    </source>
</evidence>
<keyword evidence="3" id="KW-0645">Protease</keyword>
<dbReference type="AlphaFoldDB" id="A0A8J7TLI2"/>
<feature type="domain" description="Peptidase S9A N-terminal" evidence="7">
    <location>
        <begin position="164"/>
        <end position="568"/>
    </location>
</feature>
<evidence type="ECO:0000259" key="6">
    <source>
        <dbReference type="Pfam" id="PF00326"/>
    </source>
</evidence>
<evidence type="ECO:0000259" key="7">
    <source>
        <dbReference type="Pfam" id="PF02897"/>
    </source>
</evidence>
<dbReference type="InterPro" id="IPR002470">
    <property type="entry name" value="Peptidase_S9A"/>
</dbReference>
<dbReference type="InterPro" id="IPR029058">
    <property type="entry name" value="AB_hydrolase_fold"/>
</dbReference>
<dbReference type="SUPFAM" id="SSF48452">
    <property type="entry name" value="TPR-like"/>
    <property type="match status" value="1"/>
</dbReference>
<dbReference type="InterPro" id="IPR011990">
    <property type="entry name" value="TPR-like_helical_dom_sf"/>
</dbReference>
<comment type="catalytic activity">
    <reaction evidence="1">
        <text>Hydrolysis of Pro-|-Xaa &gt;&gt; Ala-|-Xaa in oligopeptides.</text>
        <dbReference type="EC" id="3.4.21.26"/>
    </reaction>
</comment>
<dbReference type="Proteomes" id="UP000664277">
    <property type="component" value="Unassembled WGS sequence"/>
</dbReference>
<evidence type="ECO:0000313" key="9">
    <source>
        <dbReference type="Proteomes" id="UP000664277"/>
    </source>
</evidence>
<dbReference type="GO" id="GO:0070012">
    <property type="term" value="F:oligopeptidase activity"/>
    <property type="evidence" value="ECO:0007669"/>
    <property type="project" value="TreeGrafter"/>
</dbReference>
<evidence type="ECO:0000256" key="5">
    <source>
        <dbReference type="ARBA" id="ARBA00022825"/>
    </source>
</evidence>
<dbReference type="EC" id="3.4.21.26" evidence="2"/>
<feature type="domain" description="Peptidase S9 prolyl oligopeptidase catalytic" evidence="6">
    <location>
        <begin position="651"/>
        <end position="867"/>
    </location>
</feature>
<dbReference type="PRINTS" id="PR00862">
    <property type="entry name" value="PROLIGOPTASE"/>
</dbReference>
<comment type="caution">
    <text evidence="8">The sequence shown here is derived from an EMBL/GenBank/DDBJ whole genome shotgun (WGS) entry which is preliminary data.</text>
</comment>
<accession>A0A8J7TLI2</accession>
<dbReference type="InterPro" id="IPR023302">
    <property type="entry name" value="Pept_S9A_N"/>
</dbReference>
<evidence type="ECO:0000256" key="1">
    <source>
        <dbReference type="ARBA" id="ARBA00001070"/>
    </source>
</evidence>
<dbReference type="Gene3D" id="3.40.50.1820">
    <property type="entry name" value="alpha/beta hydrolase"/>
    <property type="match status" value="1"/>
</dbReference>
<dbReference type="SUPFAM" id="SSF53474">
    <property type="entry name" value="alpha/beta-Hydrolases"/>
    <property type="match status" value="1"/>
</dbReference>
<dbReference type="EMBL" id="JAFLCK010000012">
    <property type="protein sequence ID" value="MBN8660654.1"/>
    <property type="molecule type" value="Genomic_DNA"/>
</dbReference>
<dbReference type="GO" id="GO:0004252">
    <property type="term" value="F:serine-type endopeptidase activity"/>
    <property type="evidence" value="ECO:0007669"/>
    <property type="project" value="UniProtKB-EC"/>
</dbReference>
<dbReference type="InterPro" id="IPR051167">
    <property type="entry name" value="Prolyl_oligopep/macrocyclase"/>
</dbReference>
<organism evidence="8 9">
    <name type="scientific">Candidatus Obscuribacter phosphatis</name>
    <dbReference type="NCBI Taxonomy" id="1906157"/>
    <lineage>
        <taxon>Bacteria</taxon>
        <taxon>Bacillati</taxon>
        <taxon>Candidatus Melainabacteria</taxon>
        <taxon>Candidatus Obscuribacterales</taxon>
        <taxon>Candidatus Obscuribacteraceae</taxon>
        <taxon>Candidatus Obscuribacter</taxon>
    </lineage>
</organism>
<evidence type="ECO:0000313" key="8">
    <source>
        <dbReference type="EMBL" id="MBN8660654.1"/>
    </source>
</evidence>
<protein>
    <recommendedName>
        <fullName evidence="2">prolyl oligopeptidase</fullName>
        <ecNumber evidence="2">3.4.21.26</ecNumber>
    </recommendedName>
</protein>
<dbReference type="PANTHER" id="PTHR42881">
    <property type="entry name" value="PROLYL ENDOPEPTIDASE"/>
    <property type="match status" value="1"/>
</dbReference>
<dbReference type="Pfam" id="PF00326">
    <property type="entry name" value="Peptidase_S9"/>
    <property type="match status" value="1"/>
</dbReference>
<gene>
    <name evidence="8" type="ORF">J0M35_09845</name>
</gene>
<dbReference type="Gene3D" id="2.130.10.120">
    <property type="entry name" value="Prolyl oligopeptidase, N-terminal domain"/>
    <property type="match status" value="1"/>
</dbReference>
<reference evidence="8" key="1">
    <citation type="submission" date="2021-02" db="EMBL/GenBank/DDBJ databases">
        <title>Genome-Resolved Metagenomics of a Microbial Community Performing Photosynthetic Biological Nutrient Removal.</title>
        <authorList>
            <person name="Mcdaniel E.A."/>
        </authorList>
    </citation>
    <scope>NUCLEOTIDE SEQUENCE</scope>
    <source>
        <strain evidence="8">UWPOB_OBS1</strain>
    </source>
</reference>
<sequence length="869" mass="98503">MKHPNKSAGAQKKEEALYQELRRDGDVAWRKQDWPSAHRCYLEVAETLPSLHLNKCNRCVFMFAGAAYACICQKKFRLALLHLRQALESAQKKEPHYLSALNYIAQRLIELDSYKMLNNKVDLASAEQLRNEIRKTLKIEIDKSAKRSAEAPQRRGSYKLGKERIFDPYLHFESYSPACRTWLEDLASLSSLKTSYYLLGFTLPDGFWKSCRSESQAIPWRIGKYFYIKSKPANLQHALFYRTSHPERQTGRKLIFDANKYIPEGHFLAGYSFSRDGKKIAIGISKGGSDWQSWKIINLASGKPLKQFRLRTHSTSMYFANQGDGLFFQKPGRKGKDGRLSGAGSFCYKALKPGSQTVTLVRARTPEGTWISGMGLTGTTYMLVREEITSSLNPSYYLSRKHSEKAPLLSLFDEDGPNVYLGNIKEKLCFLSYQKNDKGEIITLTLDKNELKRYENQKLARRSTKLHAIKKTRSVLIAAGKDVIKKALFSSRYIFVLSLKQDGSHHLLSVYSHAGKLKCHIDIPHKGFVSSLSPGHTASSIIFKVEHFDLPSTTYHHNLVNGRTTILNKCLANLRLPKIEKKLIQVQSQDGKKIPLWLTYLKKTAVGLKKTEVALKRNNLQRKNLKERQTPGNTPLLMNVYGGFDVECLPSFNYESLNFLEMGGIVATPYLRGGGELGKNWHKDATGINKEITFDDAVACLQYIVKEGISSPANIAVQGGSNGALTTAVLMQRAPHLFRCSVLQSGLFDMLRFASHTIGPIWQAEYGNPQLEEVRKVLKSYSPYYCSLNPELTGRNANRPSRFEHSTFIYLMANDDRVPPWHSYKLAAALSKNKRIDITLRIESNGGHGHIGYSWLIRDVLAFLKEMLW</sequence>
<dbReference type="Pfam" id="PF02897">
    <property type="entry name" value="Peptidase_S9_N"/>
    <property type="match status" value="1"/>
</dbReference>
<dbReference type="GO" id="GO:0005829">
    <property type="term" value="C:cytosol"/>
    <property type="evidence" value="ECO:0007669"/>
    <property type="project" value="TreeGrafter"/>
</dbReference>
<keyword evidence="5" id="KW-0720">Serine protease</keyword>
<dbReference type="GO" id="GO:0006508">
    <property type="term" value="P:proteolysis"/>
    <property type="evidence" value="ECO:0007669"/>
    <property type="project" value="UniProtKB-KW"/>
</dbReference>
<name>A0A8J7TLI2_9BACT</name>
<evidence type="ECO:0000256" key="4">
    <source>
        <dbReference type="ARBA" id="ARBA00022801"/>
    </source>
</evidence>
<proteinExistence type="predicted"/>
<dbReference type="SUPFAM" id="SSF50993">
    <property type="entry name" value="Peptidase/esterase 'gauge' domain"/>
    <property type="match status" value="1"/>
</dbReference>
<keyword evidence="4" id="KW-0378">Hydrolase</keyword>